<dbReference type="Proteomes" id="UP000265100">
    <property type="component" value="Chromosome 2"/>
</dbReference>
<dbReference type="SUPFAM" id="SSF54117">
    <property type="entry name" value="Interleukin 8-like chemokines"/>
    <property type="match status" value="1"/>
</dbReference>
<dbReference type="PANTHER" id="PTHR12015">
    <property type="entry name" value="SMALL INDUCIBLE CYTOKINE A"/>
    <property type="match status" value="1"/>
</dbReference>
<protein>
    <recommendedName>
        <fullName evidence="2">Chemokine interleukin-8-like domain-containing protein</fullName>
    </recommendedName>
</protein>
<dbReference type="Ensembl" id="ENSACLT00000055369.1">
    <property type="protein sequence ID" value="ENSACLP00000066468.1"/>
    <property type="gene ID" value="ENSACLG00000032572.1"/>
</dbReference>
<accession>A0AAX7U9K5</accession>
<reference evidence="3" key="4">
    <citation type="submission" date="2025-09" db="UniProtKB">
        <authorList>
            <consortium name="Ensembl"/>
        </authorList>
    </citation>
    <scope>IDENTIFICATION</scope>
</reference>
<reference evidence="3 4" key="1">
    <citation type="submission" date="2018-05" db="EMBL/GenBank/DDBJ databases">
        <authorList>
            <person name="Datahose"/>
        </authorList>
    </citation>
    <scope>NUCLEOTIDE SEQUENCE</scope>
</reference>
<proteinExistence type="predicted"/>
<dbReference type="GO" id="GO:0005615">
    <property type="term" value="C:extracellular space"/>
    <property type="evidence" value="ECO:0007669"/>
    <property type="project" value="UniProtKB-KW"/>
</dbReference>
<dbReference type="InterPro" id="IPR001089">
    <property type="entry name" value="Chemokine_CXC"/>
</dbReference>
<organism evidence="3 4">
    <name type="scientific">Astatotilapia calliptera</name>
    <name type="common">Eastern happy</name>
    <name type="synonym">Chromis callipterus</name>
    <dbReference type="NCBI Taxonomy" id="8154"/>
    <lineage>
        <taxon>Eukaryota</taxon>
        <taxon>Metazoa</taxon>
        <taxon>Chordata</taxon>
        <taxon>Craniata</taxon>
        <taxon>Vertebrata</taxon>
        <taxon>Euteleostomi</taxon>
        <taxon>Actinopterygii</taxon>
        <taxon>Neopterygii</taxon>
        <taxon>Teleostei</taxon>
        <taxon>Neoteleostei</taxon>
        <taxon>Acanthomorphata</taxon>
        <taxon>Ovalentaria</taxon>
        <taxon>Cichlomorphae</taxon>
        <taxon>Cichliformes</taxon>
        <taxon>Cichlidae</taxon>
        <taxon>African cichlids</taxon>
        <taxon>Pseudocrenilabrinae</taxon>
        <taxon>Haplochromini</taxon>
        <taxon>Astatotilapia</taxon>
    </lineage>
</organism>
<keyword evidence="1" id="KW-0202">Cytokine</keyword>
<dbReference type="Pfam" id="PF00048">
    <property type="entry name" value="IL8"/>
    <property type="match status" value="1"/>
</dbReference>
<dbReference type="PRINTS" id="PR00436">
    <property type="entry name" value="INTERLEUKIN8"/>
</dbReference>
<dbReference type="PANTHER" id="PTHR12015:SF198">
    <property type="entry name" value="PLATELET BASIC PROTEIN"/>
    <property type="match status" value="1"/>
</dbReference>
<dbReference type="Gene3D" id="2.40.50.40">
    <property type="match status" value="1"/>
</dbReference>
<dbReference type="InterPro" id="IPR036048">
    <property type="entry name" value="Interleukin_8-like_sf"/>
</dbReference>
<evidence type="ECO:0000313" key="3">
    <source>
        <dbReference type="Ensembl" id="ENSACLP00000066468.1"/>
    </source>
</evidence>
<dbReference type="GO" id="GO:0008009">
    <property type="term" value="F:chemokine activity"/>
    <property type="evidence" value="ECO:0007669"/>
    <property type="project" value="InterPro"/>
</dbReference>
<evidence type="ECO:0000313" key="4">
    <source>
        <dbReference type="Proteomes" id="UP000265100"/>
    </source>
</evidence>
<dbReference type="GO" id="GO:0006955">
    <property type="term" value="P:immune response"/>
    <property type="evidence" value="ECO:0007669"/>
    <property type="project" value="InterPro"/>
</dbReference>
<evidence type="ECO:0000256" key="1">
    <source>
        <dbReference type="ARBA" id="ARBA00022514"/>
    </source>
</evidence>
<dbReference type="InterPro" id="IPR001811">
    <property type="entry name" value="Chemokine_IL8-like_dom"/>
</dbReference>
<dbReference type="AlphaFoldDB" id="A0AAX7U9K5"/>
<evidence type="ECO:0000259" key="2">
    <source>
        <dbReference type="Pfam" id="PF00048"/>
    </source>
</evidence>
<reference evidence="4" key="2">
    <citation type="submission" date="2023-03" db="EMBL/GenBank/DDBJ databases">
        <authorList>
            <consortium name="Wellcome Sanger Institute Data Sharing"/>
        </authorList>
    </citation>
    <scope>NUCLEOTIDE SEQUENCE [LARGE SCALE GENOMIC DNA]</scope>
</reference>
<dbReference type="GeneTree" id="ENSGT00410000028337"/>
<sequence length="166" mass="18486">MDGLRKDYVCSQSKYLRAHSESTPHSTPVNNQSLIVARLSLASLLSLLHVFSTSVILKPAMSTLIKAFLLLAVMVCISQAQLKQSGQQCLCHRVRNLNGMKTDIKDIQIYPATIFCNKVEIVVTLNSGLRYCLNPEQRNVKRLLTKIMDKKHKTTSSPVEPSTAAM</sequence>
<dbReference type="InterPro" id="IPR039809">
    <property type="entry name" value="Chemokine_b/g/d"/>
</dbReference>
<keyword evidence="4" id="KW-1185">Reference proteome</keyword>
<feature type="domain" description="Chemokine interleukin-8-like" evidence="2">
    <location>
        <begin position="88"/>
        <end position="146"/>
    </location>
</feature>
<name>A0AAX7U9K5_ASTCA</name>
<dbReference type="PRINTS" id="PR00437">
    <property type="entry name" value="SMALLCYTKCXC"/>
</dbReference>
<reference evidence="3" key="3">
    <citation type="submission" date="2025-08" db="UniProtKB">
        <authorList>
            <consortium name="Ensembl"/>
        </authorList>
    </citation>
    <scope>IDENTIFICATION</scope>
</reference>